<organism evidence="8 9">
    <name type="scientific">Gordonia iterans</name>
    <dbReference type="NCBI Taxonomy" id="1004901"/>
    <lineage>
        <taxon>Bacteria</taxon>
        <taxon>Bacillati</taxon>
        <taxon>Actinomycetota</taxon>
        <taxon>Actinomycetes</taxon>
        <taxon>Mycobacteriales</taxon>
        <taxon>Gordoniaceae</taxon>
        <taxon>Gordonia</taxon>
    </lineage>
</organism>
<evidence type="ECO:0000259" key="7">
    <source>
        <dbReference type="PROSITE" id="PS50893"/>
    </source>
</evidence>
<keyword evidence="6" id="KW-0812">Transmembrane</keyword>
<dbReference type="OrthoDB" id="501320at2"/>
<feature type="region of interest" description="Disordered" evidence="5">
    <location>
        <begin position="1"/>
        <end position="39"/>
    </location>
</feature>
<dbReference type="Gene3D" id="3.40.50.300">
    <property type="entry name" value="P-loop containing nucleotide triphosphate hydrolases"/>
    <property type="match status" value="2"/>
</dbReference>
<dbReference type="AlphaFoldDB" id="A0A2S0KC27"/>
<keyword evidence="6" id="KW-0472">Membrane</keyword>
<evidence type="ECO:0000256" key="4">
    <source>
        <dbReference type="ARBA" id="ARBA00022840"/>
    </source>
</evidence>
<dbReference type="InterPro" id="IPR027417">
    <property type="entry name" value="P-loop_NTPase"/>
</dbReference>
<dbReference type="InterPro" id="IPR003439">
    <property type="entry name" value="ABC_transporter-like_ATP-bd"/>
</dbReference>
<feature type="transmembrane region" description="Helical" evidence="6">
    <location>
        <begin position="81"/>
        <end position="98"/>
    </location>
</feature>
<reference evidence="8 9" key="1">
    <citation type="submission" date="2018-03" db="EMBL/GenBank/DDBJ databases">
        <title>Characteristics and genome of n-alkane degrading marine bacteria Gordonia iterans isolated from crude oil contaminated in Tae-an, South Korea.</title>
        <authorList>
            <person name="Lee S.-S."/>
            <person name="Kim H."/>
        </authorList>
    </citation>
    <scope>NUCLEOTIDE SEQUENCE [LARGE SCALE GENOMIC DNA]</scope>
    <source>
        <strain evidence="8 9">Co17</strain>
    </source>
</reference>
<proteinExistence type="inferred from homology"/>
<accession>A0A2S0KC27</accession>
<evidence type="ECO:0000313" key="8">
    <source>
        <dbReference type="EMBL" id="AVL99228.1"/>
    </source>
</evidence>
<keyword evidence="4" id="KW-0067">ATP-binding</keyword>
<evidence type="ECO:0000256" key="6">
    <source>
        <dbReference type="SAM" id="Phobius"/>
    </source>
</evidence>
<keyword evidence="9" id="KW-1185">Reference proteome</keyword>
<feature type="transmembrane region" description="Helical" evidence="6">
    <location>
        <begin position="53"/>
        <end position="75"/>
    </location>
</feature>
<dbReference type="Proteomes" id="UP000239814">
    <property type="component" value="Chromosome"/>
</dbReference>
<feature type="transmembrane region" description="Helical" evidence="6">
    <location>
        <begin position="110"/>
        <end position="134"/>
    </location>
</feature>
<dbReference type="SUPFAM" id="SSF52540">
    <property type="entry name" value="P-loop containing nucleoside triphosphate hydrolases"/>
    <property type="match status" value="2"/>
</dbReference>
<feature type="domain" description="ABC transporter" evidence="7">
    <location>
        <begin position="504"/>
        <end position="714"/>
    </location>
</feature>
<dbReference type="InterPro" id="IPR015856">
    <property type="entry name" value="ABC_transpr_CbiO/EcfA_su"/>
</dbReference>
<sequence>MLQCGGASAKARLRSPPVGRVSRARARTRHNGTVTPHTLDTQARPIVGPLRPLEIAIVAILSGLTVVAVVVAAVIPLASAAGLLAPVPIALVAARTRLRATIAASATSTAVTFAMAGLGAALGVLASAVVGGVVGEVKRRGGGTVVMTLLSLIVAPLLASVSVLILWVLVPLRELALTVLENLIKGLGTVVARAGGVFGADLDGVERWFEGLARNIVDYWWIWLWASGAVGSFLSLLVAWWILGGVVNRLAHIRMQDTLDSSADLTVTETVDPLPMRMAGVGFRYPGTEADVLHGIDFALIQGEFVAVVGANGSGKSTLAKLLAGTPATIGIVDRPGDPGLGKRGGTAMVLQRPEAQMLGSRVADDLVWGLPEDQVVDVDALLAEVGLAGLGERETSDLSGGQQQRLAVAAALARAPKLLIADEVTSMVDPAGRHELIEILARLPRTRGITVVLITHRGVEARAADRVIHLEGGRIVEHHPEWMRPEEHTPLLPAAHDAADPLLVVDQVSHTYLAGSPWEVTALHDVDLRVNKGDGVLIVGGNGSGKTTLAWIIAGLIVPSRGEVLLHGEPMSSQVGSVGLGFQHARLQLQKTTVGDEIMAVGGESVTTTEVGRVLDLVALPREIAARRVDSLSGGQMRRVVLASLVASEPDVLVLDEPLAGLDPAAREEVLDVLAGLRRGGITIIIISHDLEALDRVCNRRVELNDGVLEARR</sequence>
<dbReference type="SMART" id="SM00382">
    <property type="entry name" value="AAA"/>
    <property type="match status" value="2"/>
</dbReference>
<dbReference type="PROSITE" id="PS50893">
    <property type="entry name" value="ABC_TRANSPORTER_2"/>
    <property type="match status" value="2"/>
</dbReference>
<dbReference type="KEGG" id="git:C6V83_01860"/>
<dbReference type="InterPro" id="IPR017871">
    <property type="entry name" value="ABC_transporter-like_CS"/>
</dbReference>
<feature type="domain" description="ABC transporter" evidence="7">
    <location>
        <begin position="276"/>
        <end position="498"/>
    </location>
</feature>
<keyword evidence="2" id="KW-0813">Transport</keyword>
<dbReference type="GO" id="GO:0016887">
    <property type="term" value="F:ATP hydrolysis activity"/>
    <property type="evidence" value="ECO:0007669"/>
    <property type="project" value="InterPro"/>
</dbReference>
<keyword evidence="6" id="KW-1133">Transmembrane helix</keyword>
<evidence type="ECO:0000313" key="9">
    <source>
        <dbReference type="Proteomes" id="UP000239814"/>
    </source>
</evidence>
<name>A0A2S0KC27_9ACTN</name>
<gene>
    <name evidence="8" type="ORF">C6V83_01860</name>
</gene>
<dbReference type="GO" id="GO:0042626">
    <property type="term" value="F:ATPase-coupled transmembrane transporter activity"/>
    <property type="evidence" value="ECO:0007669"/>
    <property type="project" value="TreeGrafter"/>
</dbReference>
<keyword evidence="3" id="KW-0547">Nucleotide-binding</keyword>
<protein>
    <submittedName>
        <fullName evidence="8">ABC transporter</fullName>
    </submittedName>
</protein>
<evidence type="ECO:0000256" key="2">
    <source>
        <dbReference type="ARBA" id="ARBA00022448"/>
    </source>
</evidence>
<dbReference type="Pfam" id="PF00005">
    <property type="entry name" value="ABC_tran"/>
    <property type="match status" value="2"/>
</dbReference>
<dbReference type="PROSITE" id="PS00211">
    <property type="entry name" value="ABC_TRANSPORTER_1"/>
    <property type="match status" value="2"/>
</dbReference>
<dbReference type="GO" id="GO:0005524">
    <property type="term" value="F:ATP binding"/>
    <property type="evidence" value="ECO:0007669"/>
    <property type="project" value="UniProtKB-KW"/>
</dbReference>
<dbReference type="GO" id="GO:0043190">
    <property type="term" value="C:ATP-binding cassette (ABC) transporter complex"/>
    <property type="evidence" value="ECO:0007669"/>
    <property type="project" value="TreeGrafter"/>
</dbReference>
<feature type="transmembrane region" description="Helical" evidence="6">
    <location>
        <begin position="146"/>
        <end position="170"/>
    </location>
</feature>
<evidence type="ECO:0000256" key="3">
    <source>
        <dbReference type="ARBA" id="ARBA00022741"/>
    </source>
</evidence>
<feature type="transmembrane region" description="Helical" evidence="6">
    <location>
        <begin position="220"/>
        <end position="247"/>
    </location>
</feature>
<evidence type="ECO:0000256" key="5">
    <source>
        <dbReference type="SAM" id="MobiDB-lite"/>
    </source>
</evidence>
<dbReference type="InterPro" id="IPR003593">
    <property type="entry name" value="AAA+_ATPase"/>
</dbReference>
<comment type="similarity">
    <text evidence="1">Belongs to the ABC transporter superfamily.</text>
</comment>
<dbReference type="EMBL" id="CP027433">
    <property type="protein sequence ID" value="AVL99228.1"/>
    <property type="molecule type" value="Genomic_DNA"/>
</dbReference>
<dbReference type="CDD" id="cd03225">
    <property type="entry name" value="ABC_cobalt_CbiO_domain1"/>
    <property type="match status" value="2"/>
</dbReference>
<dbReference type="PANTHER" id="PTHR43553">
    <property type="entry name" value="HEAVY METAL TRANSPORTER"/>
    <property type="match status" value="1"/>
</dbReference>
<evidence type="ECO:0000256" key="1">
    <source>
        <dbReference type="ARBA" id="ARBA00005417"/>
    </source>
</evidence>
<dbReference type="InterPro" id="IPR050095">
    <property type="entry name" value="ECF_ABC_transporter_ATP-bd"/>
</dbReference>